<keyword evidence="1" id="KW-1133">Transmembrane helix</keyword>
<feature type="transmembrane region" description="Helical" evidence="1">
    <location>
        <begin position="7"/>
        <end position="27"/>
    </location>
</feature>
<evidence type="ECO:0000256" key="1">
    <source>
        <dbReference type="SAM" id="Phobius"/>
    </source>
</evidence>
<keyword evidence="1" id="KW-0472">Membrane</keyword>
<sequence length="48" mass="5745">MICNRKLYRIIMRTFISSIQIFLIMILREFCSMVGNSYTCIVVTEETY</sequence>
<dbReference type="EMBL" id="BK032511">
    <property type="protein sequence ID" value="DAF44520.1"/>
    <property type="molecule type" value="Genomic_DNA"/>
</dbReference>
<accession>A0A8S5S0T9</accession>
<name>A0A8S5S0T9_9CAUD</name>
<evidence type="ECO:0000313" key="2">
    <source>
        <dbReference type="EMBL" id="DAF44520.1"/>
    </source>
</evidence>
<organism evidence="2">
    <name type="scientific">Podoviridae sp. ct8Lf7</name>
    <dbReference type="NCBI Taxonomy" id="2827723"/>
    <lineage>
        <taxon>Viruses</taxon>
        <taxon>Duplodnaviria</taxon>
        <taxon>Heunggongvirae</taxon>
        <taxon>Uroviricota</taxon>
        <taxon>Caudoviricetes</taxon>
    </lineage>
</organism>
<protein>
    <submittedName>
        <fullName evidence="2">Uncharacterized protein</fullName>
    </submittedName>
</protein>
<keyword evidence="1" id="KW-0812">Transmembrane</keyword>
<proteinExistence type="predicted"/>
<reference evidence="2" key="1">
    <citation type="journal article" date="2021" name="Proc. Natl. Acad. Sci. U.S.A.">
        <title>A Catalog of Tens of Thousands of Viruses from Human Metagenomes Reveals Hidden Associations with Chronic Diseases.</title>
        <authorList>
            <person name="Tisza M.J."/>
            <person name="Buck C.B."/>
        </authorList>
    </citation>
    <scope>NUCLEOTIDE SEQUENCE</scope>
    <source>
        <strain evidence="2">Ct8Lf7</strain>
    </source>
</reference>